<dbReference type="KEGG" id="gcr:GcLGCM259_2514"/>
<name>A0A5B7WVZ2_9MICC</name>
<dbReference type="Gene3D" id="1.10.260.40">
    <property type="entry name" value="lambda repressor-like DNA-binding domains"/>
    <property type="match status" value="1"/>
</dbReference>
<organism evidence="1 2">
    <name type="scientific">Glutamicibacter creatinolyticus</name>
    <dbReference type="NCBI Taxonomy" id="162496"/>
    <lineage>
        <taxon>Bacteria</taxon>
        <taxon>Bacillati</taxon>
        <taxon>Actinomycetota</taxon>
        <taxon>Actinomycetes</taxon>
        <taxon>Micrococcales</taxon>
        <taxon>Micrococcaceae</taxon>
        <taxon>Glutamicibacter</taxon>
    </lineage>
</organism>
<evidence type="ECO:0000313" key="1">
    <source>
        <dbReference type="EMBL" id="QCY48221.1"/>
    </source>
</evidence>
<accession>A0A5B7WVZ2</accession>
<evidence type="ECO:0000313" key="2">
    <source>
        <dbReference type="Proteomes" id="UP000307000"/>
    </source>
</evidence>
<dbReference type="InterPro" id="IPR010982">
    <property type="entry name" value="Lambda_DNA-bd_dom_sf"/>
</dbReference>
<proteinExistence type="predicted"/>
<dbReference type="GO" id="GO:0003677">
    <property type="term" value="F:DNA binding"/>
    <property type="evidence" value="ECO:0007669"/>
    <property type="project" value="InterPro"/>
</dbReference>
<reference evidence="1 2" key="1">
    <citation type="submission" date="2018-12" db="EMBL/GenBank/DDBJ databases">
        <title>Complete Genome Sequence of Glutamicibacter creatinolyticus strain LGCM259,isolated from an abscess of a 12-year-old mare in Italy.</title>
        <authorList>
            <person name="Santos R.G."/>
            <person name="Silva A.L."/>
            <person name="Seyffert N."/>
            <person name="Castro T.L.P."/>
            <person name="Attili A.R."/>
            <person name="Rifici C."/>
            <person name="Mazzullo G."/>
            <person name="Brenig B."/>
            <person name="Venanzi F."/>
            <person name="Azevedo V."/>
        </authorList>
    </citation>
    <scope>NUCLEOTIDE SEQUENCE [LARGE SCALE GENOMIC DNA]</scope>
    <source>
        <strain evidence="1 2">LGCM 259</strain>
    </source>
</reference>
<keyword evidence="2" id="KW-1185">Reference proteome</keyword>
<dbReference type="EMBL" id="CP034412">
    <property type="protein sequence ID" value="QCY48221.1"/>
    <property type="molecule type" value="Genomic_DNA"/>
</dbReference>
<evidence type="ECO:0008006" key="3">
    <source>
        <dbReference type="Google" id="ProtNLM"/>
    </source>
</evidence>
<sequence length="105" mass="11562">MTLFNPIIRPGQAQAARVLVQVTPDYLSQKSGFDLALLRDFEAGRVELDADQQEKLRAALEGLGAVFLPEDEEFGHGVRLKFNSRKAHSIRTWEGEGGAAQPDVV</sequence>
<protein>
    <recommendedName>
        <fullName evidence="3">XRE family transcriptional regulator</fullName>
    </recommendedName>
</protein>
<dbReference type="RefSeq" id="WP_138175699.1">
    <property type="nucleotide sequence ID" value="NZ_CP034412.1"/>
</dbReference>
<dbReference type="Proteomes" id="UP000307000">
    <property type="component" value="Chromosome"/>
</dbReference>
<dbReference type="AlphaFoldDB" id="A0A5B7WVZ2"/>
<gene>
    <name evidence="1" type="ORF">GcLGCM259_2514</name>
</gene>